<evidence type="ECO:0008006" key="4">
    <source>
        <dbReference type="Google" id="ProtNLM"/>
    </source>
</evidence>
<dbReference type="EMBL" id="VIWT01000002">
    <property type="protein sequence ID" value="TWF91371.1"/>
    <property type="molecule type" value="Genomic_DNA"/>
</dbReference>
<gene>
    <name evidence="2" type="ORF">FHX73_12483</name>
</gene>
<accession>A0A561TW91</accession>
<keyword evidence="1" id="KW-0732">Signal</keyword>
<dbReference type="Proteomes" id="UP000317940">
    <property type="component" value="Unassembled WGS sequence"/>
</dbReference>
<feature type="signal peptide" evidence="1">
    <location>
        <begin position="1"/>
        <end position="30"/>
    </location>
</feature>
<keyword evidence="3" id="KW-1185">Reference proteome</keyword>
<proteinExistence type="predicted"/>
<organism evidence="2 3">
    <name type="scientific">Kitasatospora viridis</name>
    <dbReference type="NCBI Taxonomy" id="281105"/>
    <lineage>
        <taxon>Bacteria</taxon>
        <taxon>Bacillati</taxon>
        <taxon>Actinomycetota</taxon>
        <taxon>Actinomycetes</taxon>
        <taxon>Kitasatosporales</taxon>
        <taxon>Streptomycetaceae</taxon>
        <taxon>Kitasatospora</taxon>
    </lineage>
</organism>
<feature type="chain" id="PRO_5022158712" description="Secreted protein" evidence="1">
    <location>
        <begin position="31"/>
        <end position="117"/>
    </location>
</feature>
<evidence type="ECO:0000256" key="1">
    <source>
        <dbReference type="SAM" id="SignalP"/>
    </source>
</evidence>
<name>A0A561TW91_9ACTN</name>
<dbReference type="RefSeq" id="WP_145908967.1">
    <property type="nucleotide sequence ID" value="NZ_BAAAMZ010000010.1"/>
</dbReference>
<sequence>MRFTSTPGRALAVALAAATLGLGAAASAQAQTIGGGTTITNGTCSVLATPTPGGGLIVQARGDNSNCNFFIFDSTTGTLLTEEMAPRGTMVYSGLPPKLTGCLTSDLTDTNVCDPLT</sequence>
<dbReference type="AlphaFoldDB" id="A0A561TW91"/>
<evidence type="ECO:0000313" key="3">
    <source>
        <dbReference type="Proteomes" id="UP000317940"/>
    </source>
</evidence>
<reference evidence="2 3" key="1">
    <citation type="submission" date="2019-06" db="EMBL/GenBank/DDBJ databases">
        <title>Sequencing the genomes of 1000 actinobacteria strains.</title>
        <authorList>
            <person name="Klenk H.-P."/>
        </authorList>
    </citation>
    <scope>NUCLEOTIDE SEQUENCE [LARGE SCALE GENOMIC DNA]</scope>
    <source>
        <strain evidence="2 3">DSM 44826</strain>
    </source>
</reference>
<evidence type="ECO:0000313" key="2">
    <source>
        <dbReference type="EMBL" id="TWF91371.1"/>
    </source>
</evidence>
<comment type="caution">
    <text evidence="2">The sequence shown here is derived from an EMBL/GenBank/DDBJ whole genome shotgun (WGS) entry which is preliminary data.</text>
</comment>
<protein>
    <recommendedName>
        <fullName evidence="4">Secreted protein</fullName>
    </recommendedName>
</protein>